<dbReference type="EMBL" id="JADCKL010000001">
    <property type="protein sequence ID" value="MBE5061802.1"/>
    <property type="molecule type" value="Genomic_DNA"/>
</dbReference>
<keyword evidence="2" id="KW-1185">Reference proteome</keyword>
<dbReference type="RefSeq" id="WP_076777609.1">
    <property type="nucleotide sequence ID" value="NZ_JADCKL010000001.1"/>
</dbReference>
<evidence type="ECO:0008006" key="3">
    <source>
        <dbReference type="Google" id="ProtNLM"/>
    </source>
</evidence>
<evidence type="ECO:0000313" key="2">
    <source>
        <dbReference type="Proteomes" id="UP000758652"/>
    </source>
</evidence>
<evidence type="ECO:0000313" key="1">
    <source>
        <dbReference type="EMBL" id="MBE5061802.1"/>
    </source>
</evidence>
<gene>
    <name evidence="1" type="ORF">INF30_00765</name>
</gene>
<organism evidence="1 2">
    <name type="scientific">Claveliimonas monacensis</name>
    <dbReference type="NCBI Taxonomy" id="2779351"/>
    <lineage>
        <taxon>Bacteria</taxon>
        <taxon>Bacillati</taxon>
        <taxon>Bacillota</taxon>
        <taxon>Clostridia</taxon>
        <taxon>Lachnospirales</taxon>
        <taxon>Lachnospiraceae</taxon>
        <taxon>Claveliimonas</taxon>
    </lineage>
</organism>
<reference evidence="1 2" key="1">
    <citation type="submission" date="2020-10" db="EMBL/GenBank/DDBJ databases">
        <title>ChiBAC.</title>
        <authorList>
            <person name="Zenner C."/>
            <person name="Hitch T.C.A."/>
            <person name="Clavel T."/>
        </authorList>
    </citation>
    <scope>NUCLEOTIDE SEQUENCE [LARGE SCALE GENOMIC DNA]</scope>
    <source>
        <strain evidence="1 2">DSM 108991</strain>
    </source>
</reference>
<comment type="caution">
    <text evidence="1">The sequence shown here is derived from an EMBL/GenBank/DDBJ whole genome shotgun (WGS) entry which is preliminary data.</text>
</comment>
<dbReference type="Proteomes" id="UP000758652">
    <property type="component" value="Unassembled WGS sequence"/>
</dbReference>
<accession>A0ABR9RGN8</accession>
<sequence length="292" mass="34262">MRKRSYPIPNRNYKSSIFTMLFSEKERLLELYNAVRGTDYKDPELLEINTLENAIYMAIKNDLSFVIDSRLSLYEHQSTYSPNLPLRMLLYLSDLYADMTRDENLYGMKAVKIPSPQFIIFYNGEEEQPDRQILKMSDLYEAEEDEHKLELTVLMLNINAGHNPELMNASRTLADYAAYTSRVRRYAKEQSIEEAVENAITECIREGILAEFLMKNRAEAKRMSIYEYDQAKHIRQERQEAWEEGREAGRVSLLKEQIGKKLSRGKSISEIAEDLEMEESELTRLIEELHCR</sequence>
<protein>
    <recommendedName>
        <fullName evidence="3">Rpn family recombination-promoting nuclease/putative transposase</fullName>
    </recommendedName>
</protein>
<name>A0ABR9RGN8_9FIRM</name>
<proteinExistence type="predicted"/>